<dbReference type="Proteomes" id="UP001295444">
    <property type="component" value="Chromosome 01"/>
</dbReference>
<feature type="compositionally biased region" description="Basic residues" evidence="1">
    <location>
        <begin position="45"/>
        <end position="64"/>
    </location>
</feature>
<dbReference type="EMBL" id="OW240912">
    <property type="protein sequence ID" value="CAH2226061.1"/>
    <property type="molecule type" value="Genomic_DNA"/>
</dbReference>
<feature type="region of interest" description="Disordered" evidence="1">
    <location>
        <begin position="37"/>
        <end position="84"/>
    </location>
</feature>
<proteinExistence type="predicted"/>
<evidence type="ECO:0000256" key="1">
    <source>
        <dbReference type="SAM" id="MobiDB-lite"/>
    </source>
</evidence>
<keyword evidence="3" id="KW-1185">Reference proteome</keyword>
<reference evidence="2" key="1">
    <citation type="submission" date="2022-03" db="EMBL/GenBank/DDBJ databases">
        <authorList>
            <person name="Alioto T."/>
            <person name="Alioto T."/>
            <person name="Gomez Garrido J."/>
        </authorList>
    </citation>
    <scope>NUCLEOTIDE SEQUENCE</scope>
</reference>
<accession>A0AAD1VRW5</accession>
<name>A0AAD1VRW5_PELCU</name>
<protein>
    <submittedName>
        <fullName evidence="2">Uncharacterized protein</fullName>
    </submittedName>
</protein>
<sequence length="217" mass="24008">MPRGPREETLIKLDAIFKAFWCKLEERQQSAFMQGYAPPAADSKRRNKLAPGAHKRVTSTRRPHTTGVSRSSAAAQALTHTKKRRTVRNPAVAVPHRGSHRRGPTTAQATHLKCHIQLHPNRRIIIASLKAKRSAGHCRLVLAVPYRQQHNTNPLRDLVHHKEKHQGGGCLSQAMANTTPQACTHLSSPGTDKALHPPCLTGHFTDRDCVDPLKCIG</sequence>
<gene>
    <name evidence="2" type="ORF">PECUL_23A027906</name>
</gene>
<evidence type="ECO:0000313" key="3">
    <source>
        <dbReference type="Proteomes" id="UP001295444"/>
    </source>
</evidence>
<dbReference type="AlphaFoldDB" id="A0AAD1VRW5"/>
<evidence type="ECO:0000313" key="2">
    <source>
        <dbReference type="EMBL" id="CAH2226061.1"/>
    </source>
</evidence>
<organism evidence="2 3">
    <name type="scientific">Pelobates cultripes</name>
    <name type="common">Western spadefoot toad</name>
    <dbReference type="NCBI Taxonomy" id="61616"/>
    <lineage>
        <taxon>Eukaryota</taxon>
        <taxon>Metazoa</taxon>
        <taxon>Chordata</taxon>
        <taxon>Craniata</taxon>
        <taxon>Vertebrata</taxon>
        <taxon>Euteleostomi</taxon>
        <taxon>Amphibia</taxon>
        <taxon>Batrachia</taxon>
        <taxon>Anura</taxon>
        <taxon>Pelobatoidea</taxon>
        <taxon>Pelobatidae</taxon>
        <taxon>Pelobates</taxon>
    </lineage>
</organism>